<keyword evidence="1" id="KW-0540">Nuclease</keyword>
<feature type="region of interest" description="Disordered" evidence="3">
    <location>
        <begin position="46"/>
        <end position="107"/>
    </location>
</feature>
<feature type="domain" description="3'-5' exonuclease" evidence="4">
    <location>
        <begin position="336"/>
        <end position="391"/>
    </location>
</feature>
<feature type="region of interest" description="Disordered" evidence="3">
    <location>
        <begin position="412"/>
        <end position="442"/>
    </location>
</feature>
<dbReference type="GO" id="GO:0008408">
    <property type="term" value="F:3'-5' exonuclease activity"/>
    <property type="evidence" value="ECO:0007669"/>
    <property type="project" value="InterPro"/>
</dbReference>
<dbReference type="EMBL" id="CAJMWS010000878">
    <property type="protein sequence ID" value="CAE6467108.1"/>
    <property type="molecule type" value="Genomic_DNA"/>
</dbReference>
<feature type="compositionally biased region" description="Low complexity" evidence="3">
    <location>
        <begin position="641"/>
        <end position="651"/>
    </location>
</feature>
<dbReference type="PANTHER" id="PTHR13620">
    <property type="entry name" value="3-5 EXONUCLEASE"/>
    <property type="match status" value="1"/>
</dbReference>
<feature type="compositionally biased region" description="Polar residues" evidence="3">
    <location>
        <begin position="597"/>
        <end position="619"/>
    </location>
</feature>
<proteinExistence type="predicted"/>
<reference evidence="5" key="1">
    <citation type="submission" date="2021-01" db="EMBL/GenBank/DDBJ databases">
        <authorList>
            <person name="Kaushik A."/>
        </authorList>
    </citation>
    <scope>NUCLEOTIDE SEQUENCE</scope>
    <source>
        <strain evidence="5">AG1-1C</strain>
    </source>
</reference>
<evidence type="ECO:0000313" key="6">
    <source>
        <dbReference type="Proteomes" id="UP000663846"/>
    </source>
</evidence>
<gene>
    <name evidence="5" type="ORF">RDB_LOCUS169156</name>
</gene>
<feature type="region of interest" description="Disordered" evidence="3">
    <location>
        <begin position="542"/>
        <end position="651"/>
    </location>
</feature>
<accession>A0A8H3BYQ4</accession>
<feature type="compositionally biased region" description="Basic and acidic residues" evidence="3">
    <location>
        <begin position="571"/>
        <end position="581"/>
    </location>
</feature>
<dbReference type="GO" id="GO:0005737">
    <property type="term" value="C:cytoplasm"/>
    <property type="evidence" value="ECO:0007669"/>
    <property type="project" value="TreeGrafter"/>
</dbReference>
<name>A0A8H3BYQ4_9AGAM</name>
<feature type="compositionally biased region" description="Polar residues" evidence="3">
    <location>
        <begin position="281"/>
        <end position="290"/>
    </location>
</feature>
<evidence type="ECO:0000256" key="3">
    <source>
        <dbReference type="SAM" id="MobiDB-lite"/>
    </source>
</evidence>
<dbReference type="GO" id="GO:0005634">
    <property type="term" value="C:nucleus"/>
    <property type="evidence" value="ECO:0007669"/>
    <property type="project" value="TreeGrafter"/>
</dbReference>
<dbReference type="GO" id="GO:0006139">
    <property type="term" value="P:nucleobase-containing compound metabolic process"/>
    <property type="evidence" value="ECO:0007669"/>
    <property type="project" value="InterPro"/>
</dbReference>
<protein>
    <recommendedName>
        <fullName evidence="4">3'-5' exonuclease domain-containing protein</fullName>
    </recommendedName>
</protein>
<evidence type="ECO:0000256" key="2">
    <source>
        <dbReference type="ARBA" id="ARBA00022801"/>
    </source>
</evidence>
<feature type="compositionally biased region" description="Basic and acidic residues" evidence="3">
    <location>
        <begin position="295"/>
        <end position="304"/>
    </location>
</feature>
<dbReference type="Proteomes" id="UP000663846">
    <property type="component" value="Unassembled WGS sequence"/>
</dbReference>
<feature type="region of interest" description="Disordered" evidence="3">
    <location>
        <begin position="277"/>
        <end position="314"/>
    </location>
</feature>
<sequence>MHRVSYHIVGRQRFWMRKHLSIKMQRQTSGDPASPGSCDSQAIVHRTSLDDHGSGPRKKSRKSTIMEALRRGTSQTDGTSLCSRQMSTSTVNIPTRSRSPISTKKAPVSSTGLPFYSHMEAFDSSPLPPLPSTNVKYLRDLDSANVFVTQMMDRMEPLPGSRWRGVVGFDMEWTVGFGMGQRKTGLIQLSDTMTILLIQISAMDSFPHRLKDLIYSSTILKVGLNVAADMKKLCRDFGPSYAARGVLDLSDLARSVDVGLIGTPIQDLDSNRATLGVGVPKTSSPTQNDIVTHGDMADPDKGDEPSDDEDAAVPGRNVSATSAKEVGANEVVRAGKKLISFARLVRRYLACELEKGDVRTSNWERVLSPEQKRYAANDAHAGLALYYALRELHSLSVAKGLIPIPSPAPWEGQMFPDGTNPSSPGSHPAPPPFRPKVTSRTTSSSRTFILTNELQSLTPAQLDSVLPWDSLIRDLHAELEDTRAAVLVKRKKEGVDLKGRGEAIIAAEAALAAEQTDAPSQTHISDLDTATASNGLISNPLGDKYYDNLQPRNALPPPSKGKLHGTSNRHAYQDKQNEVLGKKWPPTRNFAPRPAETWSQTSSSTIPIVSLPVSATKTPSDNDEVDSQPHGPTRPPMPNRSVSSSAPGSSVQSSSRQLRAYLLWHKQQLPLSQICASMRSVRYPLAKSTVISYIVEVLKADDKVPFDTDRLKALVALDTTNWVRENYREFLESKIGPLKDESQ</sequence>
<dbReference type="InterPro" id="IPR036397">
    <property type="entry name" value="RNaseH_sf"/>
</dbReference>
<dbReference type="AlphaFoldDB" id="A0A8H3BYQ4"/>
<comment type="caution">
    <text evidence="5">The sequence shown here is derived from an EMBL/GenBank/DDBJ whole genome shotgun (WGS) entry which is preliminary data.</text>
</comment>
<dbReference type="InterPro" id="IPR002562">
    <property type="entry name" value="3'-5'_exonuclease_dom"/>
</dbReference>
<dbReference type="InterPro" id="IPR012337">
    <property type="entry name" value="RNaseH-like_sf"/>
</dbReference>
<dbReference type="Pfam" id="PF01612">
    <property type="entry name" value="DNA_pol_A_exo1"/>
    <property type="match status" value="1"/>
</dbReference>
<evidence type="ECO:0000259" key="4">
    <source>
        <dbReference type="Pfam" id="PF01612"/>
    </source>
</evidence>
<dbReference type="CDD" id="cd06141">
    <property type="entry name" value="WRN_exo"/>
    <property type="match status" value="1"/>
</dbReference>
<evidence type="ECO:0000313" key="5">
    <source>
        <dbReference type="EMBL" id="CAE6467108.1"/>
    </source>
</evidence>
<dbReference type="GO" id="GO:0003676">
    <property type="term" value="F:nucleic acid binding"/>
    <property type="evidence" value="ECO:0007669"/>
    <property type="project" value="InterPro"/>
</dbReference>
<keyword evidence="2" id="KW-0378">Hydrolase</keyword>
<evidence type="ECO:0000256" key="1">
    <source>
        <dbReference type="ARBA" id="ARBA00022722"/>
    </source>
</evidence>
<dbReference type="SUPFAM" id="SSF53098">
    <property type="entry name" value="Ribonuclease H-like"/>
    <property type="match status" value="1"/>
</dbReference>
<organism evidence="5 6">
    <name type="scientific">Rhizoctonia solani</name>
    <dbReference type="NCBI Taxonomy" id="456999"/>
    <lineage>
        <taxon>Eukaryota</taxon>
        <taxon>Fungi</taxon>
        <taxon>Dikarya</taxon>
        <taxon>Basidiomycota</taxon>
        <taxon>Agaricomycotina</taxon>
        <taxon>Agaricomycetes</taxon>
        <taxon>Cantharellales</taxon>
        <taxon>Ceratobasidiaceae</taxon>
        <taxon>Rhizoctonia</taxon>
    </lineage>
</organism>
<dbReference type="InterPro" id="IPR051132">
    <property type="entry name" value="3-5_Exonuclease_domain"/>
</dbReference>
<dbReference type="Gene3D" id="3.30.420.10">
    <property type="entry name" value="Ribonuclease H-like superfamily/Ribonuclease H"/>
    <property type="match status" value="1"/>
</dbReference>
<feature type="compositionally biased region" description="Polar residues" evidence="3">
    <location>
        <begin position="72"/>
        <end position="107"/>
    </location>
</feature>
<dbReference type="PANTHER" id="PTHR13620:SF104">
    <property type="entry name" value="EXONUCLEASE 3'-5' DOMAIN-CONTAINING PROTEIN 2"/>
    <property type="match status" value="1"/>
</dbReference>